<organism evidence="1">
    <name type="scientific">Arundo donax</name>
    <name type="common">Giant reed</name>
    <name type="synonym">Donax arundinaceus</name>
    <dbReference type="NCBI Taxonomy" id="35708"/>
    <lineage>
        <taxon>Eukaryota</taxon>
        <taxon>Viridiplantae</taxon>
        <taxon>Streptophyta</taxon>
        <taxon>Embryophyta</taxon>
        <taxon>Tracheophyta</taxon>
        <taxon>Spermatophyta</taxon>
        <taxon>Magnoliopsida</taxon>
        <taxon>Liliopsida</taxon>
        <taxon>Poales</taxon>
        <taxon>Poaceae</taxon>
        <taxon>PACMAD clade</taxon>
        <taxon>Arundinoideae</taxon>
        <taxon>Arundineae</taxon>
        <taxon>Arundo</taxon>
    </lineage>
</organism>
<evidence type="ECO:0000313" key="1">
    <source>
        <dbReference type="EMBL" id="JAD53256.1"/>
    </source>
</evidence>
<sequence>MSMHLFTCSRQLASNVGYLEAICDTFVQFLATLLIRFLEEMSSL</sequence>
<protein>
    <submittedName>
        <fullName evidence="1">Uncharacterized protein</fullName>
    </submittedName>
</protein>
<reference evidence="1" key="1">
    <citation type="submission" date="2014-09" db="EMBL/GenBank/DDBJ databases">
        <authorList>
            <person name="Magalhaes I.L.F."/>
            <person name="Oliveira U."/>
            <person name="Santos F.R."/>
            <person name="Vidigal T.H.D.A."/>
            <person name="Brescovit A.D."/>
            <person name="Santos A.J."/>
        </authorList>
    </citation>
    <scope>NUCLEOTIDE SEQUENCE</scope>
    <source>
        <tissue evidence="1">Shoot tissue taken approximately 20 cm above the soil surface</tissue>
    </source>
</reference>
<dbReference type="EMBL" id="GBRH01244639">
    <property type="protein sequence ID" value="JAD53256.1"/>
    <property type="molecule type" value="Transcribed_RNA"/>
</dbReference>
<name>A0A0A9AQ53_ARUDO</name>
<reference evidence="1" key="2">
    <citation type="journal article" date="2015" name="Data Brief">
        <title>Shoot transcriptome of the giant reed, Arundo donax.</title>
        <authorList>
            <person name="Barrero R.A."/>
            <person name="Guerrero F.D."/>
            <person name="Moolhuijzen P."/>
            <person name="Goolsby J.A."/>
            <person name="Tidwell J."/>
            <person name="Bellgard S.E."/>
            <person name="Bellgard M.I."/>
        </authorList>
    </citation>
    <scope>NUCLEOTIDE SEQUENCE</scope>
    <source>
        <tissue evidence="1">Shoot tissue taken approximately 20 cm above the soil surface</tissue>
    </source>
</reference>
<dbReference type="AlphaFoldDB" id="A0A0A9AQ53"/>
<accession>A0A0A9AQ53</accession>
<proteinExistence type="predicted"/>